<dbReference type="InterPro" id="IPR035445">
    <property type="entry name" value="GYF-like_dom_sf"/>
</dbReference>
<feature type="compositionally biased region" description="Low complexity" evidence="1">
    <location>
        <begin position="84"/>
        <end position="105"/>
    </location>
</feature>
<reference evidence="3 4" key="1">
    <citation type="submission" date="2024-07" db="EMBL/GenBank/DDBJ databases">
        <title>Luteimonas salilacus sp. nov., isolated from the shore soil of Salt Lake in Tibet of China.</title>
        <authorList>
            <person name="Zhang X."/>
            <person name="Li A."/>
        </authorList>
    </citation>
    <scope>NUCLEOTIDE SEQUENCE [LARGE SCALE GENOMIC DNA]</scope>
    <source>
        <strain evidence="3 4">B3-2-R+30</strain>
    </source>
</reference>
<gene>
    <name evidence="3" type="ORF">AB6713_14645</name>
</gene>
<evidence type="ECO:0000313" key="3">
    <source>
        <dbReference type="EMBL" id="MEZ0475840.1"/>
    </source>
</evidence>
<feature type="region of interest" description="Disordered" evidence="1">
    <location>
        <begin position="84"/>
        <end position="131"/>
    </location>
</feature>
<name>A0ABV4HSX5_9GAMM</name>
<evidence type="ECO:0000256" key="2">
    <source>
        <dbReference type="SAM" id="Phobius"/>
    </source>
</evidence>
<proteinExistence type="predicted"/>
<dbReference type="Gene3D" id="3.30.1490.40">
    <property type="match status" value="1"/>
</dbReference>
<dbReference type="SUPFAM" id="SSF55277">
    <property type="entry name" value="GYF domain"/>
    <property type="match status" value="1"/>
</dbReference>
<sequence length="159" mass="16537">MQITQGRDRNPAQWHYADQHGLPCGPYPAAGLVRLFQFGHIRLDTPVWHDDPAAARPLRDCTESFEIGPGSRIRLAPLPSAPAVEAAPASSAAADDAVDAAQLPPAGEPADDAAAQAPAAERHPASVPPTPAVPRWVRPAAAIVAALLAVTAVALRFAT</sequence>
<evidence type="ECO:0000256" key="1">
    <source>
        <dbReference type="SAM" id="MobiDB-lite"/>
    </source>
</evidence>
<keyword evidence="2" id="KW-0472">Membrane</keyword>
<keyword evidence="4" id="KW-1185">Reference proteome</keyword>
<dbReference type="RefSeq" id="WP_370565307.1">
    <property type="nucleotide sequence ID" value="NZ_JBFWIB010000015.1"/>
</dbReference>
<protein>
    <submittedName>
        <fullName evidence="3">Uncharacterized protein</fullName>
    </submittedName>
</protein>
<organism evidence="3 4">
    <name type="scientific">Luteimonas salinilitoris</name>
    <dbReference type="NCBI Taxonomy" id="3237697"/>
    <lineage>
        <taxon>Bacteria</taxon>
        <taxon>Pseudomonadati</taxon>
        <taxon>Pseudomonadota</taxon>
        <taxon>Gammaproteobacteria</taxon>
        <taxon>Lysobacterales</taxon>
        <taxon>Lysobacteraceae</taxon>
        <taxon>Luteimonas</taxon>
    </lineage>
</organism>
<evidence type="ECO:0000313" key="4">
    <source>
        <dbReference type="Proteomes" id="UP001566331"/>
    </source>
</evidence>
<dbReference type="Proteomes" id="UP001566331">
    <property type="component" value="Unassembled WGS sequence"/>
</dbReference>
<accession>A0ABV4HSX5</accession>
<keyword evidence="2" id="KW-1133">Transmembrane helix</keyword>
<feature type="transmembrane region" description="Helical" evidence="2">
    <location>
        <begin position="136"/>
        <end position="158"/>
    </location>
</feature>
<keyword evidence="2" id="KW-0812">Transmembrane</keyword>
<comment type="caution">
    <text evidence="3">The sequence shown here is derived from an EMBL/GenBank/DDBJ whole genome shotgun (WGS) entry which is preliminary data.</text>
</comment>
<dbReference type="EMBL" id="JBFWIC010000022">
    <property type="protein sequence ID" value="MEZ0475840.1"/>
    <property type="molecule type" value="Genomic_DNA"/>
</dbReference>